<dbReference type="RefSeq" id="XP_016493623.1">
    <property type="nucleotide sequence ID" value="XM_016638137.1"/>
</dbReference>
<feature type="domain" description="RNase H type-1" evidence="1">
    <location>
        <begin position="50"/>
        <end position="103"/>
    </location>
</feature>
<dbReference type="InterPro" id="IPR053151">
    <property type="entry name" value="RNase_H-like"/>
</dbReference>
<name>A0A1S4BXP9_TOBAC</name>
<dbReference type="Gene3D" id="3.30.420.10">
    <property type="entry name" value="Ribonuclease H-like superfamily/Ribonuclease H"/>
    <property type="match status" value="1"/>
</dbReference>
<accession>A0A1S4BXP9</accession>
<dbReference type="CDD" id="cd06222">
    <property type="entry name" value="RNase_H_like"/>
    <property type="match status" value="1"/>
</dbReference>
<dbReference type="InterPro" id="IPR012337">
    <property type="entry name" value="RNaseH-like_sf"/>
</dbReference>
<dbReference type="Pfam" id="PF13456">
    <property type="entry name" value="RVT_3"/>
    <property type="match status" value="1"/>
</dbReference>
<dbReference type="InterPro" id="IPR002156">
    <property type="entry name" value="RNaseH_domain"/>
</dbReference>
<proteinExistence type="predicted"/>
<dbReference type="GO" id="GO:0003676">
    <property type="term" value="F:nucleic acid binding"/>
    <property type="evidence" value="ECO:0007669"/>
    <property type="project" value="InterPro"/>
</dbReference>
<reference evidence="2" key="1">
    <citation type="submission" date="2025-08" db="UniProtKB">
        <authorList>
            <consortium name="RefSeq"/>
        </authorList>
    </citation>
    <scope>IDENTIFICATION</scope>
</reference>
<dbReference type="OMA" id="WNIAKEV"/>
<protein>
    <recommendedName>
        <fullName evidence="1">RNase H type-1 domain-containing protein</fullName>
    </recommendedName>
</protein>
<dbReference type="PaxDb" id="4097-A0A1S4BXP9"/>
<dbReference type="PANTHER" id="PTHR47723:SF14">
    <property type="entry name" value="RNASE H TYPE-1 DOMAIN-CONTAINING PROTEIN"/>
    <property type="match status" value="1"/>
</dbReference>
<evidence type="ECO:0000259" key="1">
    <source>
        <dbReference type="Pfam" id="PF13456"/>
    </source>
</evidence>
<dbReference type="OrthoDB" id="1211021at2759"/>
<dbReference type="KEGG" id="nta:107812949"/>
<dbReference type="SUPFAM" id="SSF53098">
    <property type="entry name" value="Ribonuclease H-like"/>
    <property type="match status" value="1"/>
</dbReference>
<gene>
    <name evidence="2" type="primary">LOC107812949</name>
</gene>
<organism evidence="2">
    <name type="scientific">Nicotiana tabacum</name>
    <name type="common">Common tobacco</name>
    <dbReference type="NCBI Taxonomy" id="4097"/>
    <lineage>
        <taxon>Eukaryota</taxon>
        <taxon>Viridiplantae</taxon>
        <taxon>Streptophyta</taxon>
        <taxon>Embryophyta</taxon>
        <taxon>Tracheophyta</taxon>
        <taxon>Spermatophyta</taxon>
        <taxon>Magnoliopsida</taxon>
        <taxon>eudicotyledons</taxon>
        <taxon>Gunneridae</taxon>
        <taxon>Pentapetalae</taxon>
        <taxon>asterids</taxon>
        <taxon>lamiids</taxon>
        <taxon>Solanales</taxon>
        <taxon>Solanaceae</taxon>
        <taxon>Nicotianoideae</taxon>
        <taxon>Nicotianeae</taxon>
        <taxon>Nicotiana</taxon>
    </lineage>
</organism>
<dbReference type="PANTHER" id="PTHR47723">
    <property type="entry name" value="OS05G0353850 PROTEIN"/>
    <property type="match status" value="1"/>
</dbReference>
<dbReference type="InterPro" id="IPR044730">
    <property type="entry name" value="RNase_H-like_dom_plant"/>
</dbReference>
<dbReference type="AlphaFoldDB" id="A0A1S4BXP9"/>
<evidence type="ECO:0000313" key="2">
    <source>
        <dbReference type="RefSeq" id="XP_016493623.1"/>
    </source>
</evidence>
<dbReference type="GO" id="GO:0004523">
    <property type="term" value="F:RNA-DNA hybrid ribonuclease activity"/>
    <property type="evidence" value="ECO:0007669"/>
    <property type="project" value="InterPro"/>
</dbReference>
<sequence>MSQLVNLQFQQIQLVPNWKEISQLLRSAIHFEKSIIIKWIKPKSAYVKLNSDGSCKEGKYGAGGVIRDKESCLVFAYSLVLSSGTSNWAEAVALHCSIKCAESDSKLLMDCVNGRNTIPWNIAKEVEELKKFMD</sequence>
<dbReference type="InterPro" id="IPR036397">
    <property type="entry name" value="RNaseH_sf"/>
</dbReference>